<evidence type="ECO:0000256" key="2">
    <source>
        <dbReference type="ARBA" id="ARBA00017228"/>
    </source>
</evidence>
<name>A0ABS6WDX1_9BIFI</name>
<sequence length="422" mass="46260">MLEVYVHVPFCMRRCGYCDFNTYTAVDLGAGASRGNYANMVVREMELTRQWQLDHGIEEPTADTVFFGGGTPTILSADDLVAMLDAIRRIWGIAPGAEITTEANPDTVNEYYINRLAEGGFTRISFGMQSAVPHVLRTLDRTHTPANVAAGVEAANKAGLRSSVDLIYGAPGESLDDWRTSVRTAIDLGVNHISAYALTVEPTTKMGRQIAAGTLPKPDDDDEAAKYEIADDLFTAAGLEWYEVSNWARPGYESRHNLGYWRNVDWAGLGPGAHSHYNHAAAAETADVEDAPDAFDTAKQVHGLRSWDIAHPRLWGTAINESRVPWGGSETITPGENLEELIMLGLRLREGLDLNRINQAVAEAESNGETAPFRQIDPAELRPMIDDGLIVVDADSHRVVPTRKGRLLNDAVIERFFDLAGI</sequence>
<keyword evidence="3" id="KW-0408">Iron</keyword>
<keyword evidence="3" id="KW-0479">Metal-binding</keyword>
<dbReference type="PANTHER" id="PTHR13932:SF5">
    <property type="entry name" value="RADICAL S-ADENOSYL METHIONINE DOMAIN-CONTAINING PROTEIN 1, MITOCHONDRIAL"/>
    <property type="match status" value="1"/>
</dbReference>
<organism evidence="5 6">
    <name type="scientific">Bifidobacterium miconis</name>
    <dbReference type="NCBI Taxonomy" id="2834435"/>
    <lineage>
        <taxon>Bacteria</taxon>
        <taxon>Bacillati</taxon>
        <taxon>Actinomycetota</taxon>
        <taxon>Actinomycetes</taxon>
        <taxon>Bifidobacteriales</taxon>
        <taxon>Bifidobacteriaceae</taxon>
        <taxon>Bifidobacterium</taxon>
    </lineage>
</organism>
<comment type="caution">
    <text evidence="5">The sequence shown here is derived from an EMBL/GenBank/DDBJ whole genome shotgun (WGS) entry which is preliminary data.</text>
</comment>
<dbReference type="EMBL" id="JAHBBH010000001">
    <property type="protein sequence ID" value="MBW3091492.1"/>
    <property type="molecule type" value="Genomic_DNA"/>
</dbReference>
<dbReference type="CDD" id="cd01335">
    <property type="entry name" value="Radical_SAM"/>
    <property type="match status" value="1"/>
</dbReference>
<evidence type="ECO:0000313" key="5">
    <source>
        <dbReference type="EMBL" id="MBW3091492.1"/>
    </source>
</evidence>
<dbReference type="InterPro" id="IPR004559">
    <property type="entry name" value="HemW-like"/>
</dbReference>
<keyword evidence="3" id="KW-0963">Cytoplasm</keyword>
<dbReference type="Proteomes" id="UP000700815">
    <property type="component" value="Unassembled WGS sequence"/>
</dbReference>
<evidence type="ECO:0000256" key="1">
    <source>
        <dbReference type="ARBA" id="ARBA00006100"/>
    </source>
</evidence>
<dbReference type="RefSeq" id="WP_219057614.1">
    <property type="nucleotide sequence ID" value="NZ_JAHBBH010000001.1"/>
</dbReference>
<keyword evidence="3" id="KW-0349">Heme</keyword>
<dbReference type="Pfam" id="PF06969">
    <property type="entry name" value="HemN_C"/>
    <property type="match status" value="1"/>
</dbReference>
<reference evidence="5 6" key="1">
    <citation type="submission" date="2021-05" db="EMBL/GenBank/DDBJ databases">
        <title>Phylogenetic classification of ten novel species belonging to the genus Bifidobacterium comprising B. colchicus sp. nov., B. abeli sp. nov., B. bicoloris sp. nov., B. guerezis sp. nov., B. rosaliae sp. nov., B. santillanensis sp. nov., B. argentati sp. nov., B. amazzoni sp. nov., B. pluviali sp. nov., and B. pinnaculum sp. nov.</title>
        <authorList>
            <person name="Lugli G.A."/>
            <person name="Ruiz Garcia L."/>
            <person name="Margolles A."/>
            <person name="Ventura M."/>
        </authorList>
    </citation>
    <scope>NUCLEOTIDE SEQUENCE [LARGE SCALE GENOMIC DNA]</scope>
    <source>
        <strain evidence="5 6">82T10</strain>
    </source>
</reference>
<dbReference type="PANTHER" id="PTHR13932">
    <property type="entry name" value="COPROPORPHYRINIGEN III OXIDASE"/>
    <property type="match status" value="1"/>
</dbReference>
<keyword evidence="6" id="KW-1185">Reference proteome</keyword>
<dbReference type="SFLD" id="SFLDG01082">
    <property type="entry name" value="B12-binding_domain_containing"/>
    <property type="match status" value="1"/>
</dbReference>
<dbReference type="NCBIfam" id="TIGR00539">
    <property type="entry name" value="hemN_rel"/>
    <property type="match status" value="1"/>
</dbReference>
<dbReference type="PROSITE" id="PS51918">
    <property type="entry name" value="RADICAL_SAM"/>
    <property type="match status" value="1"/>
</dbReference>
<dbReference type="InterPro" id="IPR007197">
    <property type="entry name" value="rSAM"/>
</dbReference>
<feature type="domain" description="Radical SAM core" evidence="4">
    <location>
        <begin position="1"/>
        <end position="240"/>
    </location>
</feature>
<comment type="subcellular location">
    <subcellularLocation>
        <location evidence="3">Cytoplasm</location>
    </subcellularLocation>
</comment>
<dbReference type="SMART" id="SM00729">
    <property type="entry name" value="Elp3"/>
    <property type="match status" value="1"/>
</dbReference>
<dbReference type="SFLD" id="SFLDS00029">
    <property type="entry name" value="Radical_SAM"/>
    <property type="match status" value="1"/>
</dbReference>
<evidence type="ECO:0000256" key="3">
    <source>
        <dbReference type="RuleBase" id="RU364116"/>
    </source>
</evidence>
<dbReference type="InterPro" id="IPR034505">
    <property type="entry name" value="Coproporphyrinogen-III_oxidase"/>
</dbReference>
<gene>
    <name evidence="5" type="ORF">KIH79_00700</name>
</gene>
<comment type="similarity">
    <text evidence="1">Belongs to the anaerobic coproporphyrinogen-III oxidase family. HemW subfamily.</text>
</comment>
<comment type="function">
    <text evidence="3">Probably acts as a heme chaperone, transferring heme to an unknown acceptor. Binds one molecule of heme per monomer, possibly covalently. Binds 1 [4Fe-4S] cluster. The cluster is coordinated with 3 cysteines and an exchangeable S-adenosyl-L-methionine.</text>
</comment>
<keyword evidence="3" id="KW-0143">Chaperone</keyword>
<dbReference type="InterPro" id="IPR006638">
    <property type="entry name" value="Elp3/MiaA/NifB-like_rSAM"/>
</dbReference>
<keyword evidence="3" id="KW-0004">4Fe-4S</keyword>
<dbReference type="SFLD" id="SFLDG01065">
    <property type="entry name" value="anaerobic_coproporphyrinogen-I"/>
    <property type="match status" value="1"/>
</dbReference>
<dbReference type="InterPro" id="IPR010723">
    <property type="entry name" value="HemN_C"/>
</dbReference>
<protein>
    <recommendedName>
        <fullName evidence="2 3">Heme chaperone HemW</fullName>
    </recommendedName>
</protein>
<proteinExistence type="inferred from homology"/>
<keyword evidence="3" id="KW-0949">S-adenosyl-L-methionine</keyword>
<evidence type="ECO:0000259" key="4">
    <source>
        <dbReference type="PROSITE" id="PS51918"/>
    </source>
</evidence>
<dbReference type="Pfam" id="PF04055">
    <property type="entry name" value="Radical_SAM"/>
    <property type="match status" value="1"/>
</dbReference>
<accession>A0ABS6WDX1</accession>
<dbReference type="SFLD" id="SFLDF00562">
    <property type="entry name" value="HemN-like__clustered_with_heat"/>
    <property type="match status" value="1"/>
</dbReference>
<evidence type="ECO:0000313" key="6">
    <source>
        <dbReference type="Proteomes" id="UP000700815"/>
    </source>
</evidence>
<keyword evidence="3" id="KW-0411">Iron-sulfur</keyword>